<dbReference type="SUPFAM" id="SSF52141">
    <property type="entry name" value="Uracil-DNA glycosylase-like"/>
    <property type="match status" value="1"/>
</dbReference>
<dbReference type="InterPro" id="IPR036895">
    <property type="entry name" value="Uracil-DNA_glycosylase-like_sf"/>
</dbReference>
<dbReference type="EMBL" id="CP067013">
    <property type="protein sequence ID" value="QQN49588.1"/>
    <property type="molecule type" value="Genomic_DNA"/>
</dbReference>
<evidence type="ECO:0000256" key="4">
    <source>
        <dbReference type="ARBA" id="ARBA00022801"/>
    </source>
</evidence>
<keyword evidence="5" id="KW-0408">Iron</keyword>
<evidence type="ECO:0000256" key="1">
    <source>
        <dbReference type="ARBA" id="ARBA00022485"/>
    </source>
</evidence>
<dbReference type="SMART" id="SM00987">
    <property type="entry name" value="UreE_C"/>
    <property type="match status" value="1"/>
</dbReference>
<evidence type="ECO:0000313" key="9">
    <source>
        <dbReference type="EMBL" id="QQN49588.1"/>
    </source>
</evidence>
<sequence>MPTPWSRSTKRTWSKPRVPLAANLRQRLRELAATTEGIDRAVYAQFDKDPLEPIIGLGDAQAPLAFFGRDPGREEVRHGEPFVGAGGQLVRGGLHRHLYGTELPDFAASLAVGRPFFWANTVPYKPLGNRAWSMAVKRRFHPLMRELLIESWQGRDIVTLGREAFLWFGIDQPREERRRLEAFWADERRFERSLPVRLADDRGGSREFVLHPLPHPSPRNLAWYGRFAELLEARLQQLGVALPG</sequence>
<dbReference type="Pfam" id="PF03167">
    <property type="entry name" value="UDG"/>
    <property type="match status" value="1"/>
</dbReference>
<keyword evidence="6" id="KW-0411">Iron-sulfur</keyword>
<evidence type="ECO:0000256" key="3">
    <source>
        <dbReference type="ARBA" id="ARBA00022763"/>
    </source>
</evidence>
<dbReference type="Proteomes" id="UP000595933">
    <property type="component" value="Chromosome"/>
</dbReference>
<evidence type="ECO:0000256" key="2">
    <source>
        <dbReference type="ARBA" id="ARBA00022723"/>
    </source>
</evidence>
<accession>A0A9X7V079</accession>
<dbReference type="InterPro" id="IPR005122">
    <property type="entry name" value="Uracil-DNA_glycosylase-like"/>
</dbReference>
<evidence type="ECO:0000259" key="8">
    <source>
        <dbReference type="SMART" id="SM00986"/>
    </source>
</evidence>
<feature type="domain" description="Uracil-DNA glycosylase-like" evidence="8">
    <location>
        <begin position="55"/>
        <end position="236"/>
    </location>
</feature>
<keyword evidence="2" id="KW-0479">Metal-binding</keyword>
<keyword evidence="3" id="KW-0227">DNA damage</keyword>
<dbReference type="GO" id="GO:0006281">
    <property type="term" value="P:DNA repair"/>
    <property type="evidence" value="ECO:0007669"/>
    <property type="project" value="UniProtKB-KW"/>
</dbReference>
<dbReference type="InterPro" id="IPR051536">
    <property type="entry name" value="UDG_Type-4/5"/>
</dbReference>
<proteinExistence type="predicted"/>
<evidence type="ECO:0000313" key="10">
    <source>
        <dbReference type="Proteomes" id="UP000595933"/>
    </source>
</evidence>
<dbReference type="GO" id="GO:0051539">
    <property type="term" value="F:4 iron, 4 sulfur cluster binding"/>
    <property type="evidence" value="ECO:0007669"/>
    <property type="project" value="UniProtKB-KW"/>
</dbReference>
<keyword evidence="1" id="KW-0004">4Fe-4S</keyword>
<dbReference type="SMART" id="SM00986">
    <property type="entry name" value="UDG"/>
    <property type="match status" value="1"/>
</dbReference>
<keyword evidence="7" id="KW-0234">DNA repair</keyword>
<evidence type="ECO:0000256" key="6">
    <source>
        <dbReference type="ARBA" id="ARBA00023014"/>
    </source>
</evidence>
<keyword evidence="4" id="KW-0378">Hydrolase</keyword>
<dbReference type="GO" id="GO:0046872">
    <property type="term" value="F:metal ion binding"/>
    <property type="evidence" value="ECO:0007669"/>
    <property type="project" value="UniProtKB-KW"/>
</dbReference>
<organism evidence="9 10">
    <name type="scientific">Stutzerimonas balearica</name>
    <dbReference type="NCBI Taxonomy" id="74829"/>
    <lineage>
        <taxon>Bacteria</taxon>
        <taxon>Pseudomonadati</taxon>
        <taxon>Pseudomonadota</taxon>
        <taxon>Gammaproteobacteria</taxon>
        <taxon>Pseudomonadales</taxon>
        <taxon>Pseudomonadaceae</taxon>
        <taxon>Stutzerimonas</taxon>
    </lineage>
</organism>
<dbReference type="PANTHER" id="PTHR33693">
    <property type="entry name" value="TYPE-5 URACIL-DNA GLYCOSYLASE"/>
    <property type="match status" value="1"/>
</dbReference>
<gene>
    <name evidence="9" type="ORF">I6H70_13615</name>
</gene>
<reference evidence="9 10" key="1">
    <citation type="submission" date="2020-12" db="EMBL/GenBank/DDBJ databases">
        <title>FDA dAtabase for Regulatory Grade micrObial Sequences (FDA-ARGOS): Supporting development and validation of Infectious Disease Dx tests.</title>
        <authorList>
            <person name="Sproer C."/>
            <person name="Gronow S."/>
            <person name="Severitt S."/>
            <person name="Schroder I."/>
            <person name="Tallon L."/>
            <person name="Sadzewicz L."/>
            <person name="Zhao X."/>
            <person name="Boylan J."/>
            <person name="Ott S."/>
            <person name="Bowen H."/>
            <person name="Vavikolanu K."/>
            <person name="Mehta A."/>
            <person name="Aluvathingal J."/>
            <person name="Nadendla S."/>
            <person name="Lowell S."/>
            <person name="Myers T."/>
            <person name="Yan Y."/>
            <person name="Sichtig H."/>
        </authorList>
    </citation>
    <scope>NUCLEOTIDE SEQUENCE [LARGE SCALE GENOMIC DNA]</scope>
    <source>
        <strain evidence="9 10">FDAARGOS_1013</strain>
    </source>
</reference>
<dbReference type="AlphaFoldDB" id="A0A9X7V079"/>
<dbReference type="Gene3D" id="3.40.470.10">
    <property type="entry name" value="Uracil-DNA glycosylase-like domain"/>
    <property type="match status" value="1"/>
</dbReference>
<evidence type="ECO:0000256" key="7">
    <source>
        <dbReference type="ARBA" id="ARBA00023204"/>
    </source>
</evidence>
<evidence type="ECO:0000256" key="5">
    <source>
        <dbReference type="ARBA" id="ARBA00023004"/>
    </source>
</evidence>
<dbReference type="PANTHER" id="PTHR33693:SF1">
    <property type="entry name" value="TYPE-4 URACIL-DNA GLYCOSYLASE"/>
    <property type="match status" value="1"/>
</dbReference>
<name>A0A9X7V079_9GAMM</name>
<dbReference type="GO" id="GO:0097506">
    <property type="term" value="F:deaminated base DNA N-glycosylase activity"/>
    <property type="evidence" value="ECO:0007669"/>
    <property type="project" value="UniProtKB-ARBA"/>
</dbReference>
<protein>
    <submittedName>
        <fullName evidence="9">Uracil-DNA glycosylase family protein</fullName>
    </submittedName>
</protein>